<evidence type="ECO:0000313" key="13">
    <source>
        <dbReference type="EMBL" id="MEM0542180.1"/>
    </source>
</evidence>
<organism evidence="13 14">
    <name type="scientific">Flavobacterium aureirubrum</name>
    <dbReference type="NCBI Taxonomy" id="3133147"/>
    <lineage>
        <taxon>Bacteria</taxon>
        <taxon>Pseudomonadati</taxon>
        <taxon>Bacteroidota</taxon>
        <taxon>Flavobacteriia</taxon>
        <taxon>Flavobacteriales</taxon>
        <taxon>Flavobacteriaceae</taxon>
        <taxon>Flavobacterium</taxon>
    </lineage>
</organism>
<dbReference type="Proteomes" id="UP001460072">
    <property type="component" value="Unassembled WGS sequence"/>
</dbReference>
<evidence type="ECO:0000313" key="14">
    <source>
        <dbReference type="Proteomes" id="UP001460072"/>
    </source>
</evidence>
<keyword evidence="8 9" id="KW-0234">DNA repair</keyword>
<evidence type="ECO:0000256" key="4">
    <source>
        <dbReference type="ARBA" id="ARBA00012030"/>
    </source>
</evidence>
<name>A0ABU9N6K8_9FLAO</name>
<evidence type="ECO:0000256" key="1">
    <source>
        <dbReference type="ARBA" id="ARBA00001400"/>
    </source>
</evidence>
<comment type="subcellular location">
    <subcellularLocation>
        <location evidence="9">Cytoplasm</location>
    </subcellularLocation>
</comment>
<dbReference type="NCBIfam" id="NF003588">
    <property type="entry name" value="PRK05254.1-1"/>
    <property type="match status" value="1"/>
</dbReference>
<dbReference type="InterPro" id="IPR018085">
    <property type="entry name" value="Ura-DNA_Glyclase_AS"/>
</dbReference>
<proteinExistence type="inferred from homology"/>
<dbReference type="Pfam" id="PF03167">
    <property type="entry name" value="UDG"/>
    <property type="match status" value="1"/>
</dbReference>
<dbReference type="NCBIfam" id="NF003591">
    <property type="entry name" value="PRK05254.1-4"/>
    <property type="match status" value="1"/>
</dbReference>
<dbReference type="NCBIfam" id="TIGR00628">
    <property type="entry name" value="ung"/>
    <property type="match status" value="1"/>
</dbReference>
<dbReference type="Gene3D" id="3.40.470.10">
    <property type="entry name" value="Uracil-DNA glycosylase-like domain"/>
    <property type="match status" value="1"/>
</dbReference>
<dbReference type="SUPFAM" id="SSF52141">
    <property type="entry name" value="Uracil-DNA glycosylase-like"/>
    <property type="match status" value="1"/>
</dbReference>
<dbReference type="InterPro" id="IPR002043">
    <property type="entry name" value="UDG_fam1"/>
</dbReference>
<dbReference type="HAMAP" id="MF_00148">
    <property type="entry name" value="UDG"/>
    <property type="match status" value="1"/>
</dbReference>
<reference evidence="13 14" key="1">
    <citation type="submission" date="2024-03" db="EMBL/GenBank/DDBJ databases">
        <title>Two novel species of the genus Flavobacterium exhibiting potentially degradation of complex polysaccharides.</title>
        <authorList>
            <person name="Lian X."/>
        </authorList>
    </citation>
    <scope>NUCLEOTIDE SEQUENCE [LARGE SCALE GENOMIC DNA]</scope>
    <source>
        <strain evidence="14">j3</strain>
    </source>
</reference>
<comment type="catalytic activity">
    <reaction evidence="1 9 11">
        <text>Hydrolyzes single-stranded DNA or mismatched double-stranded DNA and polynucleotides, releasing free uracil.</text>
        <dbReference type="EC" id="3.2.2.27"/>
    </reaction>
</comment>
<keyword evidence="7 9" id="KW-0378">Hydrolase</keyword>
<evidence type="ECO:0000256" key="2">
    <source>
        <dbReference type="ARBA" id="ARBA00002631"/>
    </source>
</evidence>
<keyword evidence="14" id="KW-1185">Reference proteome</keyword>
<evidence type="ECO:0000256" key="6">
    <source>
        <dbReference type="ARBA" id="ARBA00022763"/>
    </source>
</evidence>
<dbReference type="InterPro" id="IPR036895">
    <property type="entry name" value="Uracil-DNA_glycosylase-like_sf"/>
</dbReference>
<keyword evidence="6 9" id="KW-0227">DNA damage</keyword>
<dbReference type="RefSeq" id="WP_342695404.1">
    <property type="nucleotide sequence ID" value="NZ_JBCGDO010000005.1"/>
</dbReference>
<dbReference type="EMBL" id="JBCGDO010000005">
    <property type="protein sequence ID" value="MEM0542180.1"/>
    <property type="molecule type" value="Genomic_DNA"/>
</dbReference>
<evidence type="ECO:0000256" key="3">
    <source>
        <dbReference type="ARBA" id="ARBA00008184"/>
    </source>
</evidence>
<dbReference type="SMART" id="SM00986">
    <property type="entry name" value="UDG"/>
    <property type="match status" value="1"/>
</dbReference>
<evidence type="ECO:0000256" key="7">
    <source>
        <dbReference type="ARBA" id="ARBA00022801"/>
    </source>
</evidence>
<comment type="similarity">
    <text evidence="3 9 11">Belongs to the uracil-DNA glycosylase (UDG) superfamily. UNG family.</text>
</comment>
<feature type="domain" description="Uracil-DNA glycosylase-like" evidence="12">
    <location>
        <begin position="49"/>
        <end position="211"/>
    </location>
</feature>
<dbReference type="PANTHER" id="PTHR11264">
    <property type="entry name" value="URACIL-DNA GLYCOSYLASE"/>
    <property type="match status" value="1"/>
</dbReference>
<dbReference type="CDD" id="cd10027">
    <property type="entry name" value="UDG-F1-like"/>
    <property type="match status" value="1"/>
</dbReference>
<protein>
    <recommendedName>
        <fullName evidence="5 9">Uracil-DNA glycosylase</fullName>
        <shortName evidence="9">UDG</shortName>
        <ecNumber evidence="4 9">3.2.2.27</ecNumber>
    </recommendedName>
</protein>
<comment type="function">
    <text evidence="2 9 11">Excises uracil residues from the DNA which can arise as a result of misincorporation of dUMP residues by DNA polymerase or due to deamination of cytosine.</text>
</comment>
<evidence type="ECO:0000256" key="5">
    <source>
        <dbReference type="ARBA" id="ARBA00018429"/>
    </source>
</evidence>
<evidence type="ECO:0000256" key="8">
    <source>
        <dbReference type="ARBA" id="ARBA00023204"/>
    </source>
</evidence>
<evidence type="ECO:0000256" key="10">
    <source>
        <dbReference type="PROSITE-ProRule" id="PRU10072"/>
    </source>
</evidence>
<dbReference type="PROSITE" id="PS00130">
    <property type="entry name" value="U_DNA_GLYCOSYLASE"/>
    <property type="match status" value="1"/>
</dbReference>
<sequence length="221" mass="25039">MLIKIHSSWHNVLHQEFDKPYFQKLIDFVKNEYATQRCFPKGAQIFAAFDYCTFDKIKVVIIGQDPYHGFGQANGLCFSVNDGIAFPPSLSNIFKEIQADLGVSIPSSGNLERWANQGVLLLNATLTVRESQAGSHQNQGWETFTDAVIQKISDEKEHVVFLLWGGFAKKKGSKIDKLKHHVLETGHPSPLSANRGLWFGNKHFSETNDYLRKCGQKEINW</sequence>
<comment type="caution">
    <text evidence="13">The sequence shown here is derived from an EMBL/GenBank/DDBJ whole genome shotgun (WGS) entry which is preliminary data.</text>
</comment>
<keyword evidence="13" id="KW-0326">Glycosidase</keyword>
<evidence type="ECO:0000256" key="11">
    <source>
        <dbReference type="RuleBase" id="RU003780"/>
    </source>
</evidence>
<accession>A0ABU9N6K8</accession>
<dbReference type="InterPro" id="IPR005122">
    <property type="entry name" value="Uracil-DNA_glycosylase-like"/>
</dbReference>
<dbReference type="PANTHER" id="PTHR11264:SF0">
    <property type="entry name" value="URACIL-DNA GLYCOSYLASE"/>
    <property type="match status" value="1"/>
</dbReference>
<feature type="active site" description="Proton acceptor" evidence="9 10">
    <location>
        <position position="65"/>
    </location>
</feature>
<evidence type="ECO:0000259" key="12">
    <source>
        <dbReference type="SMART" id="SM00986"/>
    </source>
</evidence>
<evidence type="ECO:0000256" key="9">
    <source>
        <dbReference type="HAMAP-Rule" id="MF_00148"/>
    </source>
</evidence>
<dbReference type="SMART" id="SM00987">
    <property type="entry name" value="UreE_C"/>
    <property type="match status" value="1"/>
</dbReference>
<dbReference type="GO" id="GO:0004844">
    <property type="term" value="F:uracil DNA N-glycosylase activity"/>
    <property type="evidence" value="ECO:0007669"/>
    <property type="project" value="UniProtKB-EC"/>
</dbReference>
<gene>
    <name evidence="9" type="primary">ung</name>
    <name evidence="13" type="ORF">WFZ85_06105</name>
</gene>
<keyword evidence="9" id="KW-0963">Cytoplasm</keyword>
<dbReference type="NCBIfam" id="NF003592">
    <property type="entry name" value="PRK05254.1-5"/>
    <property type="match status" value="1"/>
</dbReference>
<dbReference type="EC" id="3.2.2.27" evidence="4 9"/>
<dbReference type="NCBIfam" id="NF003589">
    <property type="entry name" value="PRK05254.1-2"/>
    <property type="match status" value="1"/>
</dbReference>